<dbReference type="InterPro" id="IPR039426">
    <property type="entry name" value="TonB-dep_rcpt-like"/>
</dbReference>
<accession>A0A939DCJ0</accession>
<keyword evidence="5 11" id="KW-0812">Transmembrane</keyword>
<keyword evidence="10 11" id="KW-0998">Cell outer membrane</keyword>
<protein>
    <submittedName>
        <fullName evidence="15">TonB-dependent receptor</fullName>
    </submittedName>
</protein>
<evidence type="ECO:0000259" key="13">
    <source>
        <dbReference type="Pfam" id="PF00593"/>
    </source>
</evidence>
<evidence type="ECO:0000256" key="10">
    <source>
        <dbReference type="ARBA" id="ARBA00023237"/>
    </source>
</evidence>
<sequence>MHNFAPIPVIRRSPLAQQIRRLAWLSAVAAMNPAAADTPNRDVAGVIEEVLVTAERREANLQDVPVAVSAFSRNDLDVRQVVDIGDLQSLVPNLSIHVGDANNAVVYIRGIGQIDSIAFFEPGVGIYLDDVYLGRAQGAFLDVVDVERIEVLRGPQGSLYGRNTVGGAIKYVSAAPTDEFSTSLSATVGNYDRLDLRGTLSGPIIADTLSGRLTVAKMDREGYSKNRYDGERDGDRDMGFARGVLQFDPTDNLSLQLAADYTDSDPDRSRTPAKETPIDVLVIDPYTFTPRVEHFPADRDPFTVNADFNRTEYTETQGYSLNASWDVSDRWSLKSITSYRTLDYGTELDLDATPLNPFGIFYFNEQDQFSQEFQFAYRGDRLSLVSGLYYYNEEGDTFDGGVFGNFQIAASGEAAFETDSYAVFGQLDYDFSERLTGILGFRYTEEEKNYRRQTEDFDLTALAGIGFDPDSGAVLYANPDLLNPTSADLRLGGGIGVARPLADPDAADFDNFLPKIGLKYQWNDDTNVYGTVSTGFKSGGFNGRLADGQLEPYDEETLLSYEVGLKSQSFGNRLRTNLALFYNAYDDLQVSSFEATADGSTFVPVFSNAGEAVIQGVELELTALVSERLTVNANIGYLDAEYKEFLAGIDPVSGAVIDVSDQREMVNAPRWDTYLGFSYELPVGSLGSLSFTADMSYRGKTYLEVNSSENLAQGSYTLYNAALVFETLDQRWQVILGGKNLTDEEYRTHAFDLSAFPGVELGYYNPPRTYSLGFTYSY</sequence>
<name>A0A939DCJ0_9GAMM</name>
<keyword evidence="6" id="KW-0408">Iron</keyword>
<evidence type="ECO:0000259" key="14">
    <source>
        <dbReference type="Pfam" id="PF07715"/>
    </source>
</evidence>
<evidence type="ECO:0000256" key="12">
    <source>
        <dbReference type="RuleBase" id="RU003357"/>
    </source>
</evidence>
<dbReference type="Pfam" id="PF00593">
    <property type="entry name" value="TonB_dep_Rec_b-barrel"/>
    <property type="match status" value="1"/>
</dbReference>
<evidence type="ECO:0000256" key="9">
    <source>
        <dbReference type="ARBA" id="ARBA00023136"/>
    </source>
</evidence>
<reference evidence="15" key="1">
    <citation type="submission" date="2021-02" db="EMBL/GenBank/DDBJ databases">
        <title>PHA producing bacteria isolated from coastal sediment in Guangdong, Shenzhen.</title>
        <authorList>
            <person name="Zheng W."/>
            <person name="Yu S."/>
            <person name="Huang Y."/>
        </authorList>
    </citation>
    <scope>NUCLEOTIDE SEQUENCE</scope>
    <source>
        <strain evidence="15">TN14-10</strain>
    </source>
</reference>
<dbReference type="PANTHER" id="PTHR32552">
    <property type="entry name" value="FERRICHROME IRON RECEPTOR-RELATED"/>
    <property type="match status" value="1"/>
</dbReference>
<keyword evidence="7" id="KW-0406">Ion transport</keyword>
<dbReference type="InterPro" id="IPR000531">
    <property type="entry name" value="Beta-barrel_TonB"/>
</dbReference>
<evidence type="ECO:0000256" key="7">
    <source>
        <dbReference type="ARBA" id="ARBA00023065"/>
    </source>
</evidence>
<evidence type="ECO:0000313" key="15">
    <source>
        <dbReference type="EMBL" id="MBN7795087.1"/>
    </source>
</evidence>
<dbReference type="Gene3D" id="2.40.170.20">
    <property type="entry name" value="TonB-dependent receptor, beta-barrel domain"/>
    <property type="match status" value="1"/>
</dbReference>
<evidence type="ECO:0000256" key="4">
    <source>
        <dbReference type="ARBA" id="ARBA00022496"/>
    </source>
</evidence>
<evidence type="ECO:0000256" key="3">
    <source>
        <dbReference type="ARBA" id="ARBA00022452"/>
    </source>
</evidence>
<proteinExistence type="inferred from homology"/>
<dbReference type="SUPFAM" id="SSF56935">
    <property type="entry name" value="Porins"/>
    <property type="match status" value="1"/>
</dbReference>
<dbReference type="PANTHER" id="PTHR32552:SF81">
    <property type="entry name" value="TONB-DEPENDENT OUTER MEMBRANE RECEPTOR"/>
    <property type="match status" value="1"/>
</dbReference>
<dbReference type="RefSeq" id="WP_206558530.1">
    <property type="nucleotide sequence ID" value="NZ_JAFKCZ010000001.1"/>
</dbReference>
<keyword evidence="15" id="KW-0675">Receptor</keyword>
<evidence type="ECO:0000256" key="2">
    <source>
        <dbReference type="ARBA" id="ARBA00022448"/>
    </source>
</evidence>
<evidence type="ECO:0000256" key="5">
    <source>
        <dbReference type="ARBA" id="ARBA00022692"/>
    </source>
</evidence>
<dbReference type="InterPro" id="IPR012910">
    <property type="entry name" value="Plug_dom"/>
</dbReference>
<keyword evidence="2 11" id="KW-0813">Transport</keyword>
<dbReference type="AlphaFoldDB" id="A0A939DCJ0"/>
<keyword evidence="8 12" id="KW-0798">TonB box</keyword>
<keyword evidence="9 11" id="KW-0472">Membrane</keyword>
<dbReference type="EMBL" id="JAFKCZ010000001">
    <property type="protein sequence ID" value="MBN7795087.1"/>
    <property type="molecule type" value="Genomic_DNA"/>
</dbReference>
<evidence type="ECO:0000256" key="1">
    <source>
        <dbReference type="ARBA" id="ARBA00004571"/>
    </source>
</evidence>
<gene>
    <name evidence="15" type="ORF">JYP50_00695</name>
</gene>
<dbReference type="Proteomes" id="UP000664303">
    <property type="component" value="Unassembled WGS sequence"/>
</dbReference>
<feature type="domain" description="TonB-dependent receptor-like beta-barrel" evidence="13">
    <location>
        <begin position="300"/>
        <end position="741"/>
    </location>
</feature>
<feature type="domain" description="TonB-dependent receptor plug" evidence="14">
    <location>
        <begin position="61"/>
        <end position="168"/>
    </location>
</feature>
<comment type="subcellular location">
    <subcellularLocation>
        <location evidence="1 11">Cell outer membrane</location>
        <topology evidence="1 11">Multi-pass membrane protein</topology>
    </subcellularLocation>
</comment>
<evidence type="ECO:0000256" key="11">
    <source>
        <dbReference type="PROSITE-ProRule" id="PRU01360"/>
    </source>
</evidence>
<dbReference type="PROSITE" id="PS52016">
    <property type="entry name" value="TONB_DEPENDENT_REC_3"/>
    <property type="match status" value="1"/>
</dbReference>
<dbReference type="CDD" id="cd01347">
    <property type="entry name" value="ligand_gated_channel"/>
    <property type="match status" value="1"/>
</dbReference>
<evidence type="ECO:0000313" key="16">
    <source>
        <dbReference type="Proteomes" id="UP000664303"/>
    </source>
</evidence>
<dbReference type="GO" id="GO:0009279">
    <property type="term" value="C:cell outer membrane"/>
    <property type="evidence" value="ECO:0007669"/>
    <property type="project" value="UniProtKB-SubCell"/>
</dbReference>
<keyword evidence="16" id="KW-1185">Reference proteome</keyword>
<dbReference type="InterPro" id="IPR036942">
    <property type="entry name" value="Beta-barrel_TonB_sf"/>
</dbReference>
<keyword evidence="4" id="KW-0410">Iron transport</keyword>
<dbReference type="Pfam" id="PF07715">
    <property type="entry name" value="Plug"/>
    <property type="match status" value="1"/>
</dbReference>
<comment type="caution">
    <text evidence="15">The sequence shown here is derived from an EMBL/GenBank/DDBJ whole genome shotgun (WGS) entry which is preliminary data.</text>
</comment>
<evidence type="ECO:0000256" key="8">
    <source>
        <dbReference type="ARBA" id="ARBA00023077"/>
    </source>
</evidence>
<dbReference type="GO" id="GO:0006826">
    <property type="term" value="P:iron ion transport"/>
    <property type="evidence" value="ECO:0007669"/>
    <property type="project" value="UniProtKB-KW"/>
</dbReference>
<comment type="similarity">
    <text evidence="11 12">Belongs to the TonB-dependent receptor family.</text>
</comment>
<evidence type="ECO:0000256" key="6">
    <source>
        <dbReference type="ARBA" id="ARBA00023004"/>
    </source>
</evidence>
<organism evidence="15 16">
    <name type="scientific">Parahaliea mediterranea</name>
    <dbReference type="NCBI Taxonomy" id="651086"/>
    <lineage>
        <taxon>Bacteria</taxon>
        <taxon>Pseudomonadati</taxon>
        <taxon>Pseudomonadota</taxon>
        <taxon>Gammaproteobacteria</taxon>
        <taxon>Cellvibrionales</taxon>
        <taxon>Halieaceae</taxon>
        <taxon>Parahaliea</taxon>
    </lineage>
</organism>
<keyword evidence="3 11" id="KW-1134">Transmembrane beta strand</keyword>